<dbReference type="EMBL" id="FNEJ01000003">
    <property type="protein sequence ID" value="SDI34203.1"/>
    <property type="molecule type" value="Genomic_DNA"/>
</dbReference>
<dbReference type="RefSeq" id="WP_089844500.1">
    <property type="nucleotide sequence ID" value="NZ_FNEJ01000003.1"/>
</dbReference>
<keyword evidence="1" id="KW-0378">Hydrolase</keyword>
<gene>
    <name evidence="3" type="ORF">SAMN04487993_1003236</name>
</gene>
<dbReference type="STRING" id="555512.SAMN04487993_1003236"/>
<evidence type="ECO:0000313" key="3">
    <source>
        <dbReference type="EMBL" id="SDI34203.1"/>
    </source>
</evidence>
<dbReference type="AlphaFoldDB" id="A0A1G8JSY0"/>
<evidence type="ECO:0000259" key="2">
    <source>
        <dbReference type="Pfam" id="PF12697"/>
    </source>
</evidence>
<reference evidence="3 4" key="1">
    <citation type="submission" date="2016-10" db="EMBL/GenBank/DDBJ databases">
        <authorList>
            <person name="de Groot N.N."/>
        </authorList>
    </citation>
    <scope>NUCLEOTIDE SEQUENCE [LARGE SCALE GENOMIC DNA]</scope>
    <source>
        <strain evidence="3 4">DSM 26424</strain>
    </source>
</reference>
<name>A0A1G8JSY0_9RHOB</name>
<dbReference type="Pfam" id="PF12697">
    <property type="entry name" value="Abhydrolase_6"/>
    <property type="match status" value="1"/>
</dbReference>
<evidence type="ECO:0000313" key="4">
    <source>
        <dbReference type="Proteomes" id="UP000199093"/>
    </source>
</evidence>
<dbReference type="OrthoDB" id="9808398at2"/>
<dbReference type="SUPFAM" id="SSF53474">
    <property type="entry name" value="alpha/beta-Hydrolases"/>
    <property type="match status" value="1"/>
</dbReference>
<dbReference type="PANTHER" id="PTHR46118">
    <property type="entry name" value="PROTEIN ABHD11"/>
    <property type="match status" value="1"/>
</dbReference>
<accession>A0A1G8JSY0</accession>
<dbReference type="InterPro" id="IPR029058">
    <property type="entry name" value="AB_hydrolase_fold"/>
</dbReference>
<sequence length="255" mass="28043">MLNLLRHGAATDEPPLLIIHGLFGSARNWGVIAKRLSDRREVIAVDLRNHGASPWKESHSYPAMAEDLAEVIDSLGGRADVLGHSMGGKAAMVLALTRPALVNRLIVADIAPVTYGHSQQHNIDAMQAVDLGRVEKRSDAVAQLERLVEDPALASFFTQSLDLKARRWMLNLDVLAREMPTILSFPEIEGRFDGPALFLSGAESDYVLPEHRDRIRALFGSAKFAKLPGCGHWLHAEKPREFEAAVRAFLDMTAA</sequence>
<dbReference type="Proteomes" id="UP000199093">
    <property type="component" value="Unassembled WGS sequence"/>
</dbReference>
<dbReference type="InterPro" id="IPR000073">
    <property type="entry name" value="AB_hydrolase_1"/>
</dbReference>
<protein>
    <submittedName>
        <fullName evidence="3">Pimeloyl-ACP methyl ester carboxylesterase</fullName>
    </submittedName>
</protein>
<dbReference type="Gene3D" id="3.40.50.1820">
    <property type="entry name" value="alpha/beta hydrolase"/>
    <property type="match status" value="1"/>
</dbReference>
<keyword evidence="4" id="KW-1185">Reference proteome</keyword>
<organism evidence="3 4">
    <name type="scientific">Salipiger marinus</name>
    <dbReference type="NCBI Taxonomy" id="555512"/>
    <lineage>
        <taxon>Bacteria</taxon>
        <taxon>Pseudomonadati</taxon>
        <taxon>Pseudomonadota</taxon>
        <taxon>Alphaproteobacteria</taxon>
        <taxon>Rhodobacterales</taxon>
        <taxon>Roseobacteraceae</taxon>
        <taxon>Salipiger</taxon>
    </lineage>
</organism>
<evidence type="ECO:0000256" key="1">
    <source>
        <dbReference type="ARBA" id="ARBA00022801"/>
    </source>
</evidence>
<dbReference type="PANTHER" id="PTHR46118:SF4">
    <property type="entry name" value="PROTEIN ABHD11"/>
    <property type="match status" value="1"/>
</dbReference>
<dbReference type="GO" id="GO:0016787">
    <property type="term" value="F:hydrolase activity"/>
    <property type="evidence" value="ECO:0007669"/>
    <property type="project" value="UniProtKB-KW"/>
</dbReference>
<feature type="domain" description="AB hydrolase-1" evidence="2">
    <location>
        <begin position="16"/>
        <end position="245"/>
    </location>
</feature>
<proteinExistence type="predicted"/>